<evidence type="ECO:0000313" key="9">
    <source>
        <dbReference type="Proteomes" id="UP000199155"/>
    </source>
</evidence>
<dbReference type="CDD" id="cd05920">
    <property type="entry name" value="23DHB-AMP_lg"/>
    <property type="match status" value="1"/>
</dbReference>
<dbReference type="Proteomes" id="UP000199155">
    <property type="component" value="Unassembled WGS sequence"/>
</dbReference>
<feature type="domain" description="AMP-binding enzyme C-terminal" evidence="7">
    <location>
        <begin position="450"/>
        <end position="528"/>
    </location>
</feature>
<dbReference type="Gene3D" id="3.30.300.30">
    <property type="match status" value="1"/>
</dbReference>
<comment type="similarity">
    <text evidence="2">Belongs to the ATP-dependent AMP-binding enzyme family.</text>
</comment>
<evidence type="ECO:0000256" key="5">
    <source>
        <dbReference type="ARBA" id="ARBA00022840"/>
    </source>
</evidence>
<dbReference type="STRING" id="417292.SAMN05421806_101818"/>
<dbReference type="InterPro" id="IPR050237">
    <property type="entry name" value="ATP-dep_AMP-bd_enzyme"/>
</dbReference>
<dbReference type="Gene3D" id="2.30.38.10">
    <property type="entry name" value="Luciferase, Domain 3"/>
    <property type="match status" value="1"/>
</dbReference>
<proteinExistence type="inferred from homology"/>
<dbReference type="EMBL" id="FNFF01000001">
    <property type="protein sequence ID" value="SDJ52435.1"/>
    <property type="molecule type" value="Genomic_DNA"/>
</dbReference>
<dbReference type="OrthoDB" id="9803968at2"/>
<dbReference type="AlphaFoldDB" id="A0A1G8UGX3"/>
<protein>
    <submittedName>
        <fullName evidence="8">2,3-dihydroxybenzoate-AMP ligase</fullName>
    </submittedName>
</protein>
<sequence length="547" mass="59356">MNHPDAPLWPEEFAERYRAAGYWRGETFGQMLAERAAAHPGRVAVSDPARDIAWTYGELDQRARRLAAGFTSYGIGKGDRVVVQLPNVAEFFEVVFALFRIGALPVFALPAHRHTEIRYFCAFTEAVAYIIPDTRLGGFAYDELATRVQAEVPTLQHVFVVGEAGPHTALGDLALHPDAFAYEQPEPSDLAFLQLSGGSTGVPKLIPRTHDDYLYSLWGSNEICGVTEDSVFLVVLPAAHNFPLSSPGSLGTLYAAGRVVLCPAPDPDTAFPLIAREKVTLTGLVPPLALVWTEAAPDTRHDLSSLQVLLVGGAKFSEAAARRVGPALGCTLQQVFGMAEGLVNYTRLDDPYETIVTTQGRPISPDDEIRIVDDQDREVEPGGTGHLLTRGPYTIRGYWRAPEHNKRSFTEDGFYRTGDVVRRTATGHLVVEGRAKDQINRGGEKIAAEEVENVILGHPAVHDVSVVAVPDHYLGERTCAYVILRAGADPGLKPVAIKKYVRERGLAAYKVPDRVAFVHAFPQTGIGKVSKKDLRSSAAGDPGPGVA</sequence>
<dbReference type="Pfam" id="PF13193">
    <property type="entry name" value="AMP-binding_C"/>
    <property type="match status" value="1"/>
</dbReference>
<keyword evidence="9" id="KW-1185">Reference proteome</keyword>
<comment type="pathway">
    <text evidence="1">Siderophore biosynthesis.</text>
</comment>
<dbReference type="InterPro" id="IPR045851">
    <property type="entry name" value="AMP-bd_C_sf"/>
</dbReference>
<feature type="domain" description="AMP-dependent synthetase/ligase" evidence="6">
    <location>
        <begin position="33"/>
        <end position="399"/>
    </location>
</feature>
<gene>
    <name evidence="8" type="ORF">SAMN05421806_101818</name>
</gene>
<dbReference type="Gene3D" id="3.40.50.980">
    <property type="match status" value="2"/>
</dbReference>
<dbReference type="FunFam" id="3.30.300.30:FF:000008">
    <property type="entry name" value="2,3-dihydroxybenzoate-AMP ligase"/>
    <property type="match status" value="1"/>
</dbReference>
<dbReference type="GO" id="GO:0019290">
    <property type="term" value="P:siderophore biosynthetic process"/>
    <property type="evidence" value="ECO:0007669"/>
    <property type="project" value="InterPro"/>
</dbReference>
<dbReference type="GO" id="GO:0008668">
    <property type="term" value="F:2,3-dihydroxybenzoate--[aryl-carrier protein] ligase"/>
    <property type="evidence" value="ECO:0007669"/>
    <property type="project" value="InterPro"/>
</dbReference>
<keyword evidence="5" id="KW-0067">ATP-binding</keyword>
<evidence type="ECO:0000259" key="6">
    <source>
        <dbReference type="Pfam" id="PF00501"/>
    </source>
</evidence>
<accession>A0A1G8UGX3</accession>
<dbReference type="InterPro" id="IPR011963">
    <property type="entry name" value="DHB_AMP_lig"/>
</dbReference>
<dbReference type="PANTHER" id="PTHR43767">
    <property type="entry name" value="LONG-CHAIN-FATTY-ACID--COA LIGASE"/>
    <property type="match status" value="1"/>
</dbReference>
<dbReference type="FunFam" id="2.30.38.10:FF:000003">
    <property type="entry name" value="Vibriobactin-specific 2,3-dihydroxybenzoate-AMP ligase"/>
    <property type="match status" value="1"/>
</dbReference>
<dbReference type="PROSITE" id="PS00455">
    <property type="entry name" value="AMP_BINDING"/>
    <property type="match status" value="1"/>
</dbReference>
<dbReference type="InterPro" id="IPR020845">
    <property type="entry name" value="AMP-binding_CS"/>
</dbReference>
<organism evidence="8 9">
    <name type="scientific">Streptomyces indicus</name>
    <dbReference type="NCBI Taxonomy" id="417292"/>
    <lineage>
        <taxon>Bacteria</taxon>
        <taxon>Bacillati</taxon>
        <taxon>Actinomycetota</taxon>
        <taxon>Actinomycetes</taxon>
        <taxon>Kitasatosporales</taxon>
        <taxon>Streptomycetaceae</taxon>
        <taxon>Streptomyces</taxon>
    </lineage>
</organism>
<dbReference type="InterPro" id="IPR025110">
    <property type="entry name" value="AMP-bd_C"/>
</dbReference>
<dbReference type="SUPFAM" id="SSF56801">
    <property type="entry name" value="Acetyl-CoA synthetase-like"/>
    <property type="match status" value="1"/>
</dbReference>
<dbReference type="RefSeq" id="WP_093607220.1">
    <property type="nucleotide sequence ID" value="NZ_FNFF01000001.1"/>
</dbReference>
<evidence type="ECO:0000256" key="3">
    <source>
        <dbReference type="ARBA" id="ARBA00022598"/>
    </source>
</evidence>
<evidence type="ECO:0000259" key="7">
    <source>
        <dbReference type="Pfam" id="PF13193"/>
    </source>
</evidence>
<dbReference type="Pfam" id="PF00501">
    <property type="entry name" value="AMP-binding"/>
    <property type="match status" value="1"/>
</dbReference>
<reference evidence="8 9" key="1">
    <citation type="submission" date="2016-10" db="EMBL/GenBank/DDBJ databases">
        <authorList>
            <person name="de Groot N.N."/>
        </authorList>
    </citation>
    <scope>NUCLEOTIDE SEQUENCE [LARGE SCALE GENOMIC DNA]</scope>
    <source>
        <strain evidence="8 9">CGMCC 4.5727</strain>
    </source>
</reference>
<evidence type="ECO:0000313" key="8">
    <source>
        <dbReference type="EMBL" id="SDJ52435.1"/>
    </source>
</evidence>
<evidence type="ECO:0000256" key="4">
    <source>
        <dbReference type="ARBA" id="ARBA00022741"/>
    </source>
</evidence>
<dbReference type="InterPro" id="IPR000873">
    <property type="entry name" value="AMP-dep_synth/lig_dom"/>
</dbReference>
<dbReference type="GO" id="GO:0005524">
    <property type="term" value="F:ATP binding"/>
    <property type="evidence" value="ECO:0007669"/>
    <property type="project" value="UniProtKB-KW"/>
</dbReference>
<dbReference type="PANTHER" id="PTHR43767:SF1">
    <property type="entry name" value="NONRIBOSOMAL PEPTIDE SYNTHASE PES1 (EUROFUNG)-RELATED"/>
    <property type="match status" value="1"/>
</dbReference>
<name>A0A1G8UGX3_9ACTN</name>
<keyword evidence="3 8" id="KW-0436">Ligase</keyword>
<keyword evidence="4" id="KW-0547">Nucleotide-binding</keyword>
<dbReference type="NCBIfam" id="TIGR02275">
    <property type="entry name" value="DHB_AMP_lig"/>
    <property type="match status" value="1"/>
</dbReference>
<evidence type="ECO:0000256" key="1">
    <source>
        <dbReference type="ARBA" id="ARBA00004924"/>
    </source>
</evidence>
<evidence type="ECO:0000256" key="2">
    <source>
        <dbReference type="ARBA" id="ARBA00006432"/>
    </source>
</evidence>